<proteinExistence type="predicted"/>
<sequence>MKIKHSAIKSNLPLPTTVPTVADQFRICLPACLWVTRTKNRTVLCLPILESYQDIGLQIYHLCERFGV</sequence>
<dbReference type="EMBL" id="CAXIEN010000107">
    <property type="protein sequence ID" value="CAL1277983.1"/>
    <property type="molecule type" value="Genomic_DNA"/>
</dbReference>
<protein>
    <submittedName>
        <fullName evidence="1">Uncharacterized protein</fullName>
    </submittedName>
</protein>
<reference evidence="1 2" key="1">
    <citation type="submission" date="2024-04" db="EMBL/GenBank/DDBJ databases">
        <authorList>
            <person name="Rising A."/>
            <person name="Reimegard J."/>
            <person name="Sonavane S."/>
            <person name="Akerstrom W."/>
            <person name="Nylinder S."/>
            <person name="Hedman E."/>
            <person name="Kallberg Y."/>
        </authorList>
    </citation>
    <scope>NUCLEOTIDE SEQUENCE [LARGE SCALE GENOMIC DNA]</scope>
</reference>
<accession>A0AAV2A5T3</accession>
<name>A0AAV2A5T3_9ARAC</name>
<comment type="caution">
    <text evidence="1">The sequence shown here is derived from an EMBL/GenBank/DDBJ whole genome shotgun (WGS) entry which is preliminary data.</text>
</comment>
<dbReference type="AlphaFoldDB" id="A0AAV2A5T3"/>
<evidence type="ECO:0000313" key="1">
    <source>
        <dbReference type="EMBL" id="CAL1277983.1"/>
    </source>
</evidence>
<dbReference type="Proteomes" id="UP001497382">
    <property type="component" value="Unassembled WGS sequence"/>
</dbReference>
<organism evidence="1 2">
    <name type="scientific">Larinioides sclopetarius</name>
    <dbReference type="NCBI Taxonomy" id="280406"/>
    <lineage>
        <taxon>Eukaryota</taxon>
        <taxon>Metazoa</taxon>
        <taxon>Ecdysozoa</taxon>
        <taxon>Arthropoda</taxon>
        <taxon>Chelicerata</taxon>
        <taxon>Arachnida</taxon>
        <taxon>Araneae</taxon>
        <taxon>Araneomorphae</taxon>
        <taxon>Entelegynae</taxon>
        <taxon>Araneoidea</taxon>
        <taxon>Araneidae</taxon>
        <taxon>Larinioides</taxon>
    </lineage>
</organism>
<evidence type="ECO:0000313" key="2">
    <source>
        <dbReference type="Proteomes" id="UP001497382"/>
    </source>
</evidence>
<keyword evidence="2" id="KW-1185">Reference proteome</keyword>
<gene>
    <name evidence="1" type="ORF">LARSCL_LOCUS9518</name>
</gene>